<dbReference type="Gene3D" id="3.40.50.1820">
    <property type="entry name" value="alpha/beta hydrolase"/>
    <property type="match status" value="1"/>
</dbReference>
<evidence type="ECO:0000313" key="4">
    <source>
        <dbReference type="Proteomes" id="UP001626549"/>
    </source>
</evidence>
<evidence type="ECO:0000313" key="3">
    <source>
        <dbReference type="EMBL" id="WOJ97319.1"/>
    </source>
</evidence>
<dbReference type="InterPro" id="IPR000073">
    <property type="entry name" value="AB_hydrolase_1"/>
</dbReference>
<reference evidence="3 4" key="1">
    <citation type="submission" date="2023-10" db="EMBL/GenBank/DDBJ databases">
        <title>Two novel species belonging to the OM43/NOR5 clade.</title>
        <authorList>
            <person name="Park M."/>
        </authorList>
    </citation>
    <scope>NUCLEOTIDE SEQUENCE [LARGE SCALE GENOMIC DNA]</scope>
    <source>
        <strain evidence="3 4">IMCC45268</strain>
    </source>
</reference>
<evidence type="ECO:0000256" key="1">
    <source>
        <dbReference type="ARBA" id="ARBA00022801"/>
    </source>
</evidence>
<dbReference type="SUPFAM" id="SSF53474">
    <property type="entry name" value="alpha/beta-Hydrolases"/>
    <property type="match status" value="1"/>
</dbReference>
<proteinExistence type="predicted"/>
<keyword evidence="4" id="KW-1185">Reference proteome</keyword>
<dbReference type="RefSeq" id="WP_407328092.1">
    <property type="nucleotide sequence ID" value="NZ_CP136865.1"/>
</dbReference>
<sequence>MSGKKMVLTVLGLSVLAIALGGLLTRPPELSPVPPSAVVPDDLEGYLREREAVEDTQYGVTDGAEKRIVWNAETGARSEYVLVYLHGFSATRQEIAPVPELVAQALGANLFETRLAGHGREDKKLADIRAEDWMEDGAEALAVAKALGDKIVLMGTSTGATVALAMARHPDFSSVHSMILVSPNFGPAGEGSGIATGPYGPQLTRLILGERRSWTAANPLQAKYWSTDYPTASIVEMMRLVNLAVELTPDAKTPKAMLVYSPQDDVVSVSQLLAGFEQLPADEKKIHKVENPESLSPHVLTGDILAPGTSEETASLISGFIAD</sequence>
<dbReference type="GO" id="GO:0016787">
    <property type="term" value="F:hydrolase activity"/>
    <property type="evidence" value="ECO:0007669"/>
    <property type="project" value="UniProtKB-KW"/>
</dbReference>
<keyword evidence="1 3" id="KW-0378">Hydrolase</keyword>
<evidence type="ECO:0000259" key="2">
    <source>
        <dbReference type="Pfam" id="PF12697"/>
    </source>
</evidence>
<feature type="domain" description="AB hydrolase-1" evidence="2">
    <location>
        <begin position="82"/>
        <end position="280"/>
    </location>
</feature>
<protein>
    <submittedName>
        <fullName evidence="3">Alpha/beta fold hydrolase</fullName>
    </submittedName>
</protein>
<dbReference type="InterPro" id="IPR050266">
    <property type="entry name" value="AB_hydrolase_sf"/>
</dbReference>
<dbReference type="PANTHER" id="PTHR43798:SF31">
    <property type="entry name" value="AB HYDROLASE SUPERFAMILY PROTEIN YCLE"/>
    <property type="match status" value="1"/>
</dbReference>
<dbReference type="Proteomes" id="UP001626549">
    <property type="component" value="Chromosome"/>
</dbReference>
<organism evidence="3 4">
    <name type="scientific">Congregibacter brevis</name>
    <dbReference type="NCBI Taxonomy" id="3081201"/>
    <lineage>
        <taxon>Bacteria</taxon>
        <taxon>Pseudomonadati</taxon>
        <taxon>Pseudomonadota</taxon>
        <taxon>Gammaproteobacteria</taxon>
        <taxon>Cellvibrionales</taxon>
        <taxon>Halieaceae</taxon>
        <taxon>Congregibacter</taxon>
    </lineage>
</organism>
<accession>A0ABZ0IER5</accession>
<dbReference type="PANTHER" id="PTHR43798">
    <property type="entry name" value="MONOACYLGLYCEROL LIPASE"/>
    <property type="match status" value="1"/>
</dbReference>
<gene>
    <name evidence="3" type="ORF">R0137_01810</name>
</gene>
<name>A0ABZ0IER5_9GAMM</name>
<dbReference type="EMBL" id="CP136865">
    <property type="protein sequence ID" value="WOJ97319.1"/>
    <property type="molecule type" value="Genomic_DNA"/>
</dbReference>
<dbReference type="InterPro" id="IPR029058">
    <property type="entry name" value="AB_hydrolase_fold"/>
</dbReference>
<dbReference type="Pfam" id="PF12697">
    <property type="entry name" value="Abhydrolase_6"/>
    <property type="match status" value="1"/>
</dbReference>